<evidence type="ECO:0000313" key="3">
    <source>
        <dbReference type="Proteomes" id="UP000580250"/>
    </source>
</evidence>
<evidence type="ECO:0000313" key="2">
    <source>
        <dbReference type="EMBL" id="CAD2191336.1"/>
    </source>
</evidence>
<dbReference type="Proteomes" id="UP000580250">
    <property type="component" value="Unassembled WGS sequence"/>
</dbReference>
<organism evidence="2 3">
    <name type="scientific">Meloidogyne enterolobii</name>
    <name type="common">Root-knot nematode worm</name>
    <name type="synonym">Meloidogyne mayaguensis</name>
    <dbReference type="NCBI Taxonomy" id="390850"/>
    <lineage>
        <taxon>Eukaryota</taxon>
        <taxon>Metazoa</taxon>
        <taxon>Ecdysozoa</taxon>
        <taxon>Nematoda</taxon>
        <taxon>Chromadorea</taxon>
        <taxon>Rhabditida</taxon>
        <taxon>Tylenchina</taxon>
        <taxon>Tylenchomorpha</taxon>
        <taxon>Tylenchoidea</taxon>
        <taxon>Meloidogynidae</taxon>
        <taxon>Meloidogyninae</taxon>
        <taxon>Meloidogyne</taxon>
    </lineage>
</organism>
<comment type="caution">
    <text evidence="2">The sequence shown here is derived from an EMBL/GenBank/DDBJ whole genome shotgun (WGS) entry which is preliminary data.</text>
</comment>
<dbReference type="EMBL" id="CAJEWN010000872">
    <property type="protein sequence ID" value="CAD2191336.1"/>
    <property type="molecule type" value="Genomic_DNA"/>
</dbReference>
<feature type="signal peptide" evidence="1">
    <location>
        <begin position="1"/>
        <end position="23"/>
    </location>
</feature>
<reference evidence="2 3" key="1">
    <citation type="submission" date="2020-08" db="EMBL/GenBank/DDBJ databases">
        <authorList>
            <person name="Koutsovoulos G."/>
            <person name="Danchin GJ E."/>
        </authorList>
    </citation>
    <scope>NUCLEOTIDE SEQUENCE [LARGE SCALE GENOMIC DNA]</scope>
</reference>
<protein>
    <submittedName>
        <fullName evidence="2">Uncharacterized protein</fullName>
    </submittedName>
</protein>
<feature type="chain" id="PRO_5028018586" evidence="1">
    <location>
        <begin position="24"/>
        <end position="99"/>
    </location>
</feature>
<evidence type="ECO:0000256" key="1">
    <source>
        <dbReference type="SAM" id="SignalP"/>
    </source>
</evidence>
<gene>
    <name evidence="2" type="ORF">MENT_LOCUS44163</name>
</gene>
<proteinExistence type="predicted"/>
<keyword evidence="1" id="KW-0732">Signal</keyword>
<dbReference type="AlphaFoldDB" id="A0A6V7WW94"/>
<sequence>MLFIKLYLIIYFLNFLIINLSTSSDEWNQSYNSNKSYKFLESSFSKNKGSYKPSKQTLCYDASSSFISPTEQSDNLSVPSITNLESISKNTWKVISLFI</sequence>
<accession>A0A6V7WW94</accession>
<name>A0A6V7WW94_MELEN</name>